<evidence type="ECO:0000313" key="1">
    <source>
        <dbReference type="EMBL" id="MBM6619596.1"/>
    </source>
</evidence>
<comment type="caution">
    <text evidence="1">The sequence shown here is derived from an EMBL/GenBank/DDBJ whole genome shotgun (WGS) entry which is preliminary data.</text>
</comment>
<gene>
    <name evidence="1" type="ORF">JR050_18190</name>
</gene>
<dbReference type="Pfam" id="PF07997">
    <property type="entry name" value="DUF1694"/>
    <property type="match status" value="1"/>
</dbReference>
<dbReference type="PIRSF" id="PIRSF034303">
    <property type="entry name" value="DUF1694"/>
    <property type="match status" value="1"/>
</dbReference>
<proteinExistence type="predicted"/>
<dbReference type="Gene3D" id="3.30.1330.30">
    <property type="match status" value="1"/>
</dbReference>
<reference evidence="1 2" key="1">
    <citation type="submission" date="2021-02" db="EMBL/GenBank/DDBJ databases">
        <title>Bacillus sp. RD4P76, an endophyte from a halophyte.</title>
        <authorList>
            <person name="Sun J.-Q."/>
        </authorList>
    </citation>
    <scope>NUCLEOTIDE SEQUENCE [LARGE SCALE GENOMIC DNA]</scope>
    <source>
        <strain evidence="1 2">RD4P76</strain>
    </source>
</reference>
<dbReference type="RefSeq" id="WP_204205068.1">
    <property type="nucleotide sequence ID" value="NZ_JAFELM010000043.1"/>
</dbReference>
<organism evidence="1 2">
    <name type="scientific">Bacillus suaedaesalsae</name>
    <dbReference type="NCBI Taxonomy" id="2810349"/>
    <lineage>
        <taxon>Bacteria</taxon>
        <taxon>Bacillati</taxon>
        <taxon>Bacillota</taxon>
        <taxon>Bacilli</taxon>
        <taxon>Bacillales</taxon>
        <taxon>Bacillaceae</taxon>
        <taxon>Bacillus</taxon>
    </lineage>
</organism>
<evidence type="ECO:0000313" key="2">
    <source>
        <dbReference type="Proteomes" id="UP001518925"/>
    </source>
</evidence>
<dbReference type="EMBL" id="JAFELM010000043">
    <property type="protein sequence ID" value="MBM6619596.1"/>
    <property type="molecule type" value="Genomic_DNA"/>
</dbReference>
<keyword evidence="2" id="KW-1185">Reference proteome</keyword>
<dbReference type="InterPro" id="IPR012543">
    <property type="entry name" value="DUF1694"/>
</dbReference>
<name>A0ABS2DM72_9BACI</name>
<dbReference type="InterPro" id="IPR029064">
    <property type="entry name" value="Ribosomal_eL30-like_sf"/>
</dbReference>
<sequence>MKKDIEDYITEGIAGPLETKPDERREYLGTIRERVIIALKQGQVREKNLYITDLEKIMKQYPTAKMFLNGNMEYRALSPFVKLASDLNIPYTLSVNGEYNSDFGLVLATDHAIDLEDISLSVNKKENEYEDDDDDSPLKRFFDKLF</sequence>
<dbReference type="Proteomes" id="UP001518925">
    <property type="component" value="Unassembled WGS sequence"/>
</dbReference>
<accession>A0ABS2DM72</accession>
<protein>
    <submittedName>
        <fullName evidence="1">YueI family protein</fullName>
    </submittedName>
</protein>
<dbReference type="SUPFAM" id="SSF160515">
    <property type="entry name" value="YueI-like"/>
    <property type="match status" value="1"/>
</dbReference>